<proteinExistence type="predicted"/>
<accession>A0AAW1VTA1</accession>
<keyword evidence="3" id="KW-1185">Reference proteome</keyword>
<feature type="compositionally biased region" description="Polar residues" evidence="1">
    <location>
        <begin position="55"/>
        <end position="65"/>
    </location>
</feature>
<dbReference type="AlphaFoldDB" id="A0AAW1VTA1"/>
<evidence type="ECO:0000256" key="1">
    <source>
        <dbReference type="SAM" id="MobiDB-lite"/>
    </source>
</evidence>
<evidence type="ECO:0000313" key="3">
    <source>
        <dbReference type="Proteomes" id="UP001457282"/>
    </source>
</evidence>
<dbReference type="EMBL" id="JBEDUW010000007">
    <property type="protein sequence ID" value="KAK9911589.1"/>
    <property type="molecule type" value="Genomic_DNA"/>
</dbReference>
<evidence type="ECO:0000313" key="2">
    <source>
        <dbReference type="EMBL" id="KAK9911589.1"/>
    </source>
</evidence>
<gene>
    <name evidence="2" type="ORF">M0R45_035485</name>
</gene>
<organism evidence="2 3">
    <name type="scientific">Rubus argutus</name>
    <name type="common">Southern blackberry</name>
    <dbReference type="NCBI Taxonomy" id="59490"/>
    <lineage>
        <taxon>Eukaryota</taxon>
        <taxon>Viridiplantae</taxon>
        <taxon>Streptophyta</taxon>
        <taxon>Embryophyta</taxon>
        <taxon>Tracheophyta</taxon>
        <taxon>Spermatophyta</taxon>
        <taxon>Magnoliopsida</taxon>
        <taxon>eudicotyledons</taxon>
        <taxon>Gunneridae</taxon>
        <taxon>Pentapetalae</taxon>
        <taxon>rosids</taxon>
        <taxon>fabids</taxon>
        <taxon>Rosales</taxon>
        <taxon>Rosaceae</taxon>
        <taxon>Rosoideae</taxon>
        <taxon>Rosoideae incertae sedis</taxon>
        <taxon>Rubus</taxon>
    </lineage>
</organism>
<dbReference type="Proteomes" id="UP001457282">
    <property type="component" value="Unassembled WGS sequence"/>
</dbReference>
<feature type="region of interest" description="Disordered" evidence="1">
    <location>
        <begin position="1"/>
        <end position="69"/>
    </location>
</feature>
<sequence length="98" mass="11140">MPYTKSPARILIHREPSGAAPPPASQINFDRRRQPRRYPRPNPPSLCPYLPRRNLAQTSSSSSACQPRRAQLSPIPWLLRRSSLRASLTILSILLCRK</sequence>
<protein>
    <submittedName>
        <fullName evidence="2">Uncharacterized protein</fullName>
    </submittedName>
</protein>
<comment type="caution">
    <text evidence="2">The sequence shown here is derived from an EMBL/GenBank/DDBJ whole genome shotgun (WGS) entry which is preliminary data.</text>
</comment>
<name>A0AAW1VTA1_RUBAR</name>
<reference evidence="2 3" key="1">
    <citation type="journal article" date="2023" name="G3 (Bethesda)">
        <title>A chromosome-length genome assembly and annotation of blackberry (Rubus argutus, cv. 'Hillquist').</title>
        <authorList>
            <person name="Bruna T."/>
            <person name="Aryal R."/>
            <person name="Dudchenko O."/>
            <person name="Sargent D.J."/>
            <person name="Mead D."/>
            <person name="Buti M."/>
            <person name="Cavallini A."/>
            <person name="Hytonen T."/>
            <person name="Andres J."/>
            <person name="Pham M."/>
            <person name="Weisz D."/>
            <person name="Mascagni F."/>
            <person name="Usai G."/>
            <person name="Natali L."/>
            <person name="Bassil N."/>
            <person name="Fernandez G.E."/>
            <person name="Lomsadze A."/>
            <person name="Armour M."/>
            <person name="Olukolu B."/>
            <person name="Poorten T."/>
            <person name="Britton C."/>
            <person name="Davik J."/>
            <person name="Ashrafi H."/>
            <person name="Aiden E.L."/>
            <person name="Borodovsky M."/>
            <person name="Worthington M."/>
        </authorList>
    </citation>
    <scope>NUCLEOTIDE SEQUENCE [LARGE SCALE GENOMIC DNA]</scope>
    <source>
        <strain evidence="2">PI 553951</strain>
    </source>
</reference>